<evidence type="ECO:0000256" key="7">
    <source>
        <dbReference type="ARBA" id="ARBA00023237"/>
    </source>
</evidence>
<accession>A0A5D4H1R4</accession>
<feature type="domain" description="TonB-dependent receptor-like beta-barrel" evidence="11">
    <location>
        <begin position="413"/>
        <end position="861"/>
    </location>
</feature>
<dbReference type="AlphaFoldDB" id="A0A5D4H1R4"/>
<feature type="chain" id="PRO_5022956850" evidence="10">
    <location>
        <begin position="26"/>
        <end position="1024"/>
    </location>
</feature>
<keyword evidence="7 8" id="KW-0998">Cell outer membrane</keyword>
<dbReference type="InterPro" id="IPR023997">
    <property type="entry name" value="TonB-dep_OMP_SusC/RagA_CS"/>
</dbReference>
<dbReference type="InterPro" id="IPR012910">
    <property type="entry name" value="Plug_dom"/>
</dbReference>
<dbReference type="InterPro" id="IPR023996">
    <property type="entry name" value="TonB-dep_OMP_SusC/RagA"/>
</dbReference>
<evidence type="ECO:0000256" key="3">
    <source>
        <dbReference type="ARBA" id="ARBA00022452"/>
    </source>
</evidence>
<feature type="domain" description="TonB-dependent receptor plug" evidence="12">
    <location>
        <begin position="126"/>
        <end position="247"/>
    </location>
</feature>
<keyword evidence="14" id="KW-1185">Reference proteome</keyword>
<dbReference type="Gene3D" id="2.40.170.20">
    <property type="entry name" value="TonB-dependent receptor, beta-barrel domain"/>
    <property type="match status" value="1"/>
</dbReference>
<gene>
    <name evidence="13" type="ORF">FXV77_15900</name>
</gene>
<dbReference type="FunFam" id="2.170.130.10:FF:000008">
    <property type="entry name" value="SusC/RagA family TonB-linked outer membrane protein"/>
    <property type="match status" value="1"/>
</dbReference>
<reference evidence="13 14" key="1">
    <citation type="submission" date="2019-08" db="EMBL/GenBank/DDBJ databases">
        <title>Phlebobacter frassis gen. nov. sp. nov., a new member of family Sphingobacteriaceae isolated from sand fly rearing media.</title>
        <authorList>
            <person name="Kakumanu M.L."/>
            <person name="Marayati B.F."/>
            <person name="Wada-Katsumata A."/>
            <person name="Wasserberg G."/>
            <person name="Schal C."/>
            <person name="Apperson C.S."/>
            <person name="Ponnusamy L."/>
        </authorList>
    </citation>
    <scope>NUCLEOTIDE SEQUENCE [LARGE SCALE GENOMIC DNA]</scope>
    <source>
        <strain evidence="13 14">SSI9</strain>
    </source>
</reference>
<keyword evidence="2 8" id="KW-0813">Transport</keyword>
<keyword evidence="3 8" id="KW-1134">Transmembrane beta strand</keyword>
<feature type="signal peptide" evidence="10">
    <location>
        <begin position="1"/>
        <end position="25"/>
    </location>
</feature>
<dbReference type="Pfam" id="PF07715">
    <property type="entry name" value="Plug"/>
    <property type="match status" value="1"/>
</dbReference>
<name>A0A5D4H1R4_9SPHI</name>
<evidence type="ECO:0000256" key="4">
    <source>
        <dbReference type="ARBA" id="ARBA00022692"/>
    </source>
</evidence>
<evidence type="ECO:0000313" key="13">
    <source>
        <dbReference type="EMBL" id="TYR34497.1"/>
    </source>
</evidence>
<dbReference type="PROSITE" id="PS52016">
    <property type="entry name" value="TONB_DEPENDENT_REC_3"/>
    <property type="match status" value="1"/>
</dbReference>
<keyword evidence="13" id="KW-0675">Receptor</keyword>
<dbReference type="Gene3D" id="2.170.130.10">
    <property type="entry name" value="TonB-dependent receptor, plug domain"/>
    <property type="match status" value="1"/>
</dbReference>
<evidence type="ECO:0000313" key="14">
    <source>
        <dbReference type="Proteomes" id="UP000322362"/>
    </source>
</evidence>
<dbReference type="Gene3D" id="2.60.40.1120">
    <property type="entry name" value="Carboxypeptidase-like, regulatory domain"/>
    <property type="match status" value="1"/>
</dbReference>
<keyword evidence="10" id="KW-0732">Signal</keyword>
<evidence type="ECO:0000256" key="8">
    <source>
        <dbReference type="PROSITE-ProRule" id="PRU01360"/>
    </source>
</evidence>
<dbReference type="NCBIfam" id="TIGR04057">
    <property type="entry name" value="SusC_RagA_signa"/>
    <property type="match status" value="1"/>
</dbReference>
<evidence type="ECO:0000256" key="10">
    <source>
        <dbReference type="SAM" id="SignalP"/>
    </source>
</evidence>
<dbReference type="Pfam" id="PF00593">
    <property type="entry name" value="TonB_dep_Rec_b-barrel"/>
    <property type="match status" value="1"/>
</dbReference>
<comment type="caution">
    <text evidence="13">The sequence shown here is derived from an EMBL/GenBank/DDBJ whole genome shotgun (WGS) entry which is preliminary data.</text>
</comment>
<dbReference type="GO" id="GO:0009279">
    <property type="term" value="C:cell outer membrane"/>
    <property type="evidence" value="ECO:0007669"/>
    <property type="project" value="UniProtKB-SubCell"/>
</dbReference>
<dbReference type="Pfam" id="PF13715">
    <property type="entry name" value="CarbopepD_reg_2"/>
    <property type="match status" value="1"/>
</dbReference>
<keyword evidence="5 9" id="KW-0798">TonB box</keyword>
<dbReference type="InterPro" id="IPR039426">
    <property type="entry name" value="TonB-dep_rcpt-like"/>
</dbReference>
<keyword evidence="6 8" id="KW-0472">Membrane</keyword>
<comment type="similarity">
    <text evidence="8 9">Belongs to the TonB-dependent receptor family.</text>
</comment>
<dbReference type="InterPro" id="IPR000531">
    <property type="entry name" value="Beta-barrel_TonB"/>
</dbReference>
<dbReference type="InterPro" id="IPR008969">
    <property type="entry name" value="CarboxyPept-like_regulatory"/>
</dbReference>
<evidence type="ECO:0000259" key="12">
    <source>
        <dbReference type="Pfam" id="PF07715"/>
    </source>
</evidence>
<protein>
    <submittedName>
        <fullName evidence="13">TonB-dependent receptor</fullName>
    </submittedName>
</protein>
<evidence type="ECO:0000259" key="11">
    <source>
        <dbReference type="Pfam" id="PF00593"/>
    </source>
</evidence>
<evidence type="ECO:0000256" key="1">
    <source>
        <dbReference type="ARBA" id="ARBA00004571"/>
    </source>
</evidence>
<dbReference type="InterPro" id="IPR036942">
    <property type="entry name" value="Beta-barrel_TonB_sf"/>
</dbReference>
<comment type="subcellular location">
    <subcellularLocation>
        <location evidence="1 8">Cell outer membrane</location>
        <topology evidence="1 8">Multi-pass membrane protein</topology>
    </subcellularLocation>
</comment>
<dbReference type="RefSeq" id="WP_148920219.1">
    <property type="nucleotide sequence ID" value="NZ_VTAV01000012.1"/>
</dbReference>
<dbReference type="SUPFAM" id="SSF56935">
    <property type="entry name" value="Porins"/>
    <property type="match status" value="1"/>
</dbReference>
<evidence type="ECO:0000256" key="2">
    <source>
        <dbReference type="ARBA" id="ARBA00022448"/>
    </source>
</evidence>
<dbReference type="SUPFAM" id="SSF49464">
    <property type="entry name" value="Carboxypeptidase regulatory domain-like"/>
    <property type="match status" value="1"/>
</dbReference>
<evidence type="ECO:0000256" key="9">
    <source>
        <dbReference type="RuleBase" id="RU003357"/>
    </source>
</evidence>
<keyword evidence="4 8" id="KW-0812">Transmembrane</keyword>
<proteinExistence type="inferred from homology"/>
<dbReference type="InterPro" id="IPR037066">
    <property type="entry name" value="Plug_dom_sf"/>
</dbReference>
<dbReference type="NCBIfam" id="TIGR04056">
    <property type="entry name" value="OMP_RagA_SusC"/>
    <property type="match status" value="1"/>
</dbReference>
<evidence type="ECO:0000256" key="6">
    <source>
        <dbReference type="ARBA" id="ARBA00023136"/>
    </source>
</evidence>
<evidence type="ECO:0000256" key="5">
    <source>
        <dbReference type="ARBA" id="ARBA00023077"/>
    </source>
</evidence>
<dbReference type="Proteomes" id="UP000322362">
    <property type="component" value="Unassembled WGS sequence"/>
</dbReference>
<sequence length="1024" mass="113035">MKYRRVFRYSLPIFLFLIFVPPAQSQETKPIINASLVGTVIDSVTREPIAGATVQLEAVTHSVKTDRNGNFSFITGQKLPFTVTVSYLGYENKKLVITTSPTVIALSPSEKELDEVVVVGYGTQRRQDLTGSIAKIDAAEVNKIPVASFDAQLQGKAPGVQVLTNSGVPGEAIFLRVRGTTSINSSSDPLYIVDGVFLNNTSLQNISLAGRVTSPLADINPGDIESIEVLKDAAATAIYGSRGANGVVIITTKQGNYGATTKIDLNVSNGWVQADKSLLPPLATGPEVAELANEWHINSGIDNGQTYDYAYARRPFRPVNEVINGVPGLGTPEETPTYDRLGLLLRKGYIQDYNLGISGGGQDSRYYLGAGYTGQQSYLKVLEFQRASLKFNFDQKLSEKVKIGLTNSFSRSYRNQARTGDGPQVQLYNSAIARAVYEPIFTDEGTASGADNTYTLINNYDINTVSLRYVGSAFVEADLAKGLKLRSSISLDYNQYDESQYWNTNTSIGSAQDGESTSGISRSGTWINEQTLTYQKKFDNHQITALVGNTLQSNTLQYNYAQGVGFANDNYKLISSASVRTASESWTQYTIASFFGRAGYNYADRYIVEATLRTDGSSKFLGNNRWGYFPAFSMGWRIVEEDFLKGASWVNDLKLRASWGITGNQAGIDNFASRGLWSGGAAYADILGTPRAGIAPYQLGNENLRWEETAQTNLGLDFATFNNRLSFTVDVYNKYTSGVLLEQPIPASSGFSSYWANIGEIRNRGYEVTVSSSNIRRKNFSWNTSLNISGNQNRIEKLPAQISFYSRDWVVAREGYSLNSFWLYEQLYVDPQTGDPVFDGQLPDGTLPIEARKIMGSAYPKFYGGLNNTFTFKQFDLSTDISFQYGNQSVNLYRYFRERNPTSGGIFENLLNRWQQPGDITDVPRLTSQGLNYTLDQNSRYLEDASFLKIRQVSFGYTLPTAILSRTGLSKARIYFVGANLFVWSQFTGDPESTVTSNPNAQGLGAFGTPPQPRSFQFGLNLTL</sequence>
<dbReference type="EMBL" id="VTAV01000012">
    <property type="protein sequence ID" value="TYR34497.1"/>
    <property type="molecule type" value="Genomic_DNA"/>
</dbReference>
<organism evidence="13 14">
    <name type="scientific">Sphingobacterium phlebotomi</name>
    <dbReference type="NCBI Taxonomy" id="2605433"/>
    <lineage>
        <taxon>Bacteria</taxon>
        <taxon>Pseudomonadati</taxon>
        <taxon>Bacteroidota</taxon>
        <taxon>Sphingobacteriia</taxon>
        <taxon>Sphingobacteriales</taxon>
        <taxon>Sphingobacteriaceae</taxon>
        <taxon>Sphingobacterium</taxon>
    </lineage>
</organism>